<reference evidence="1" key="2">
    <citation type="submission" date="2020-05" db="UniProtKB">
        <authorList>
            <consortium name="EnsemblMetazoa"/>
        </authorList>
    </citation>
    <scope>IDENTIFICATION</scope>
    <source>
        <strain evidence="1">WRAIR2</strain>
    </source>
</reference>
<name>A0A182NYF7_9DIPT</name>
<reference evidence="2" key="1">
    <citation type="submission" date="2013-03" db="EMBL/GenBank/DDBJ databases">
        <title>The Genome Sequence of Anopheles dirus WRAIR2.</title>
        <authorList>
            <consortium name="The Broad Institute Genomics Platform"/>
            <person name="Neafsey D.E."/>
            <person name="Walton C."/>
            <person name="Walker B."/>
            <person name="Young S.K."/>
            <person name="Zeng Q."/>
            <person name="Gargeya S."/>
            <person name="Fitzgerald M."/>
            <person name="Haas B."/>
            <person name="Abouelleil A."/>
            <person name="Allen A.W."/>
            <person name="Alvarado L."/>
            <person name="Arachchi H.M."/>
            <person name="Berlin A.M."/>
            <person name="Chapman S.B."/>
            <person name="Gainer-Dewar J."/>
            <person name="Goldberg J."/>
            <person name="Griggs A."/>
            <person name="Gujja S."/>
            <person name="Hansen M."/>
            <person name="Howarth C."/>
            <person name="Imamovic A."/>
            <person name="Ireland A."/>
            <person name="Larimer J."/>
            <person name="McCowan C."/>
            <person name="Murphy C."/>
            <person name="Pearson M."/>
            <person name="Poon T.W."/>
            <person name="Priest M."/>
            <person name="Roberts A."/>
            <person name="Saif S."/>
            <person name="Shea T."/>
            <person name="Sisk P."/>
            <person name="Sykes S."/>
            <person name="Wortman J."/>
            <person name="Nusbaum C."/>
            <person name="Birren B."/>
        </authorList>
    </citation>
    <scope>NUCLEOTIDE SEQUENCE [LARGE SCALE GENOMIC DNA]</scope>
    <source>
        <strain evidence="2">WRAIR2</strain>
    </source>
</reference>
<dbReference type="Proteomes" id="UP000075884">
    <property type="component" value="Unassembled WGS sequence"/>
</dbReference>
<accession>A0A182NYF7</accession>
<evidence type="ECO:0000313" key="2">
    <source>
        <dbReference type="Proteomes" id="UP000075884"/>
    </source>
</evidence>
<organism evidence="1 2">
    <name type="scientific">Anopheles dirus</name>
    <dbReference type="NCBI Taxonomy" id="7168"/>
    <lineage>
        <taxon>Eukaryota</taxon>
        <taxon>Metazoa</taxon>
        <taxon>Ecdysozoa</taxon>
        <taxon>Arthropoda</taxon>
        <taxon>Hexapoda</taxon>
        <taxon>Insecta</taxon>
        <taxon>Pterygota</taxon>
        <taxon>Neoptera</taxon>
        <taxon>Endopterygota</taxon>
        <taxon>Diptera</taxon>
        <taxon>Nematocera</taxon>
        <taxon>Culicoidea</taxon>
        <taxon>Culicidae</taxon>
        <taxon>Anophelinae</taxon>
        <taxon>Anopheles</taxon>
    </lineage>
</organism>
<dbReference type="VEuPathDB" id="VectorBase:ADIR014856"/>
<evidence type="ECO:0000313" key="1">
    <source>
        <dbReference type="EnsemblMetazoa" id="ADIR014856-PA"/>
    </source>
</evidence>
<sequence length="61" mass="6781">MSDNVAEGMMEEMHTVRQPFLQLPNVPNLRITPIIGNNSNMCSQDVNKLSTSSISNNFEAN</sequence>
<keyword evidence="2" id="KW-1185">Reference proteome</keyword>
<proteinExistence type="predicted"/>
<dbReference type="EnsemblMetazoa" id="ADIR014856-RA">
    <property type="protein sequence ID" value="ADIR014856-PA"/>
    <property type="gene ID" value="ADIR014856"/>
</dbReference>
<protein>
    <submittedName>
        <fullName evidence="1">Uncharacterized protein</fullName>
    </submittedName>
</protein>
<dbReference type="AlphaFoldDB" id="A0A182NYF7"/>